<evidence type="ECO:0000259" key="2">
    <source>
        <dbReference type="Pfam" id="PF00586"/>
    </source>
</evidence>
<dbReference type="Gene3D" id="3.30.1330.10">
    <property type="entry name" value="PurM-like, N-terminal domain"/>
    <property type="match status" value="1"/>
</dbReference>
<dbReference type="Pfam" id="PF00586">
    <property type="entry name" value="AIRS"/>
    <property type="match status" value="1"/>
</dbReference>
<dbReference type="PANTHER" id="PTHR30303">
    <property type="entry name" value="HYDROGENASE ISOENZYMES FORMATION PROTEIN HYPE"/>
    <property type="match status" value="1"/>
</dbReference>
<evidence type="ECO:0000313" key="5">
    <source>
        <dbReference type="Proteomes" id="UP000190092"/>
    </source>
</evidence>
<dbReference type="SUPFAM" id="SSF56042">
    <property type="entry name" value="PurM C-terminal domain-like"/>
    <property type="match status" value="1"/>
</dbReference>
<feature type="domain" description="PurM-like N-terminal" evidence="2">
    <location>
        <begin position="49"/>
        <end position="159"/>
    </location>
</feature>
<dbReference type="GO" id="GO:0051604">
    <property type="term" value="P:protein maturation"/>
    <property type="evidence" value="ECO:0007669"/>
    <property type="project" value="TreeGrafter"/>
</dbReference>
<reference evidence="5" key="1">
    <citation type="submission" date="2017-02" db="EMBL/GenBank/DDBJ databases">
        <authorList>
            <person name="Varghese N."/>
            <person name="Submissions S."/>
        </authorList>
    </citation>
    <scope>NUCLEOTIDE SEQUENCE [LARGE SCALE GENOMIC DNA]</scope>
    <source>
        <strain evidence="5">ATCC 27094</strain>
    </source>
</reference>
<dbReference type="RefSeq" id="WP_085936510.1">
    <property type="nucleotide sequence ID" value="NZ_FUWJ01000008.1"/>
</dbReference>
<accession>A0A1T4SJ97</accession>
<dbReference type="Pfam" id="PF02769">
    <property type="entry name" value="AIRS_C"/>
    <property type="match status" value="1"/>
</dbReference>
<dbReference type="InterPro" id="IPR016188">
    <property type="entry name" value="PurM-like_N"/>
</dbReference>
<evidence type="ECO:0000256" key="1">
    <source>
        <dbReference type="ARBA" id="ARBA00006243"/>
    </source>
</evidence>
<feature type="domain" description="PurM-like C-terminal" evidence="3">
    <location>
        <begin position="172"/>
        <end position="320"/>
    </location>
</feature>
<dbReference type="PIRSF" id="PIRSF005644">
    <property type="entry name" value="Hdrgns_mtr_HypE"/>
    <property type="match status" value="1"/>
</dbReference>
<dbReference type="EMBL" id="FUWJ01000008">
    <property type="protein sequence ID" value="SKA28257.1"/>
    <property type="molecule type" value="Genomic_DNA"/>
</dbReference>
<name>A0A1T4SJ97_9HYPH</name>
<dbReference type="AlphaFoldDB" id="A0A1T4SJ97"/>
<gene>
    <name evidence="4" type="ORF">SAMN02745126_04764</name>
</gene>
<keyword evidence="5" id="KW-1185">Reference proteome</keyword>
<dbReference type="NCBIfam" id="TIGR02124">
    <property type="entry name" value="hypE"/>
    <property type="match status" value="1"/>
</dbReference>
<dbReference type="InterPro" id="IPR010918">
    <property type="entry name" value="PurM-like_C_dom"/>
</dbReference>
<dbReference type="PANTHER" id="PTHR30303:SF0">
    <property type="entry name" value="CARBAMOYL DEHYDRATASE HYPE"/>
    <property type="match status" value="1"/>
</dbReference>
<dbReference type="InterPro" id="IPR036676">
    <property type="entry name" value="PurM-like_C_sf"/>
</dbReference>
<dbReference type="Gene3D" id="3.90.650.10">
    <property type="entry name" value="PurM-like C-terminal domain"/>
    <property type="match status" value="1"/>
</dbReference>
<evidence type="ECO:0000313" key="4">
    <source>
        <dbReference type="EMBL" id="SKA28257.1"/>
    </source>
</evidence>
<comment type="similarity">
    <text evidence="1">Belongs to the HypE family.</text>
</comment>
<dbReference type="InterPro" id="IPR036921">
    <property type="entry name" value="PurM-like_N_sf"/>
</dbReference>
<dbReference type="InterPro" id="IPR011854">
    <property type="entry name" value="HypE"/>
</dbReference>
<dbReference type="SUPFAM" id="SSF55326">
    <property type="entry name" value="PurM N-terminal domain-like"/>
    <property type="match status" value="1"/>
</dbReference>
<dbReference type="STRING" id="225324.SAMN02745126_04764"/>
<protein>
    <submittedName>
        <fullName evidence="4">Hydrogenase maturation protein, carbamoyl dehydratase HypE</fullName>
    </submittedName>
</protein>
<organism evidence="4 5">
    <name type="scientific">Enhydrobacter aerosaccus</name>
    <dbReference type="NCBI Taxonomy" id="225324"/>
    <lineage>
        <taxon>Bacteria</taxon>
        <taxon>Pseudomonadati</taxon>
        <taxon>Pseudomonadota</taxon>
        <taxon>Alphaproteobacteria</taxon>
        <taxon>Hyphomicrobiales</taxon>
        <taxon>Enhydrobacter</taxon>
    </lineage>
</organism>
<dbReference type="Proteomes" id="UP000190092">
    <property type="component" value="Unassembled WGS sequence"/>
</dbReference>
<evidence type="ECO:0000259" key="3">
    <source>
        <dbReference type="Pfam" id="PF02769"/>
    </source>
</evidence>
<proteinExistence type="inferred from homology"/>
<sequence length="341" mass="35778">MDNDLHKLRHELLQQTVSLAHGNGGRLTRDLVEGIFAFHFGDDLNTTVDAAPLSPVNGELVMTTDGFIVEPLEFPGGSIGSLAVNGTANDLAVMGARPLYLTLNAFIEEGLEIRLLDRLVADAARAAHAAGAAIVAGDTKVLRQGEGSGLYLGMAGVGVRGRTPKLGLEHIRVGDRLLVSGTIGDHGAAVLLARQEFGLTGNLRSDCGCLVGVAMALIDVPGLRFMRDPTRGGLATVAHDILRGTGCGVRLDEQNIPVSEAAKGVCEILGFDPLILPSEGRLVAVVAPAAAERSLAAMQQHGCPDAAIVGSITTESYVTLRTELGERLIEELEHDPLPRIC</sequence>